<dbReference type="Proteomes" id="UP000259636">
    <property type="component" value="Chromosome"/>
</dbReference>
<gene>
    <name evidence="5" type="ORF">D0C37_12895</name>
</gene>
<keyword evidence="1 5" id="KW-0489">Methyltransferase</keyword>
<dbReference type="KEGG" id="sky:D0C37_12895"/>
<dbReference type="InterPro" id="IPR029063">
    <property type="entry name" value="SAM-dependent_MTases_sf"/>
</dbReference>
<evidence type="ECO:0000313" key="5">
    <source>
        <dbReference type="EMBL" id="AXQ55403.1"/>
    </source>
</evidence>
<evidence type="ECO:0000256" key="2">
    <source>
        <dbReference type="ARBA" id="ARBA00022679"/>
    </source>
</evidence>
<dbReference type="CDD" id="cd02440">
    <property type="entry name" value="AdoMet_MTases"/>
    <property type="match status" value="1"/>
</dbReference>
<keyword evidence="3" id="KW-0949">S-adenosyl-L-methionine</keyword>
<dbReference type="AlphaFoldDB" id="A0A385DAE4"/>
<evidence type="ECO:0000313" key="6">
    <source>
        <dbReference type="Proteomes" id="UP000259636"/>
    </source>
</evidence>
<evidence type="ECO:0000259" key="4">
    <source>
        <dbReference type="Pfam" id="PF13649"/>
    </source>
</evidence>
<sequence>MTDQHPLFAALTGLAARPAPYALLTTPELWTDPHLAGRMLAAHLDPAVDLSTYRASFVTRALTWLTEKFQVGPGVRVADLGCGPGLYATPLARTGASVTGLDLSEGSLAYARREAAREGTPVRYVQGDYLEWGEAAAQDGDRYDLVLLVMRDYCALAPHQRARLLAAVRERLAPGGSFVLDVDAVAAFAEVEEGCAYAPGLMDGFWSPEPYVGFRHTFRYAEDEVPGGGPVSLDKYDILTAGRHRVFCNWVRHFTPDTLAAELTAAGLTLREAYGDLAGAPYAPDGPHFAGVAGRG</sequence>
<dbReference type="InterPro" id="IPR041698">
    <property type="entry name" value="Methyltransf_25"/>
</dbReference>
<dbReference type="GO" id="GO:0008168">
    <property type="term" value="F:methyltransferase activity"/>
    <property type="evidence" value="ECO:0007669"/>
    <property type="project" value="UniProtKB-KW"/>
</dbReference>
<accession>A0A385DAE4</accession>
<feature type="domain" description="Methyltransferase" evidence="4">
    <location>
        <begin position="77"/>
        <end position="176"/>
    </location>
</feature>
<organism evidence="5 6">
    <name type="scientific">Streptomyces koyangensis</name>
    <dbReference type="NCBI Taxonomy" id="188770"/>
    <lineage>
        <taxon>Bacteria</taxon>
        <taxon>Bacillati</taxon>
        <taxon>Actinomycetota</taxon>
        <taxon>Actinomycetes</taxon>
        <taxon>Kitasatosporales</taxon>
        <taxon>Streptomycetaceae</taxon>
        <taxon>Streptomyces</taxon>
        <taxon>Streptomyces aurantiacus group</taxon>
    </lineage>
</organism>
<protein>
    <submittedName>
        <fullName evidence="5">Class I SAM-dependent methyltransferase</fullName>
    </submittedName>
</protein>
<name>A0A385DAE4_9ACTN</name>
<proteinExistence type="predicted"/>
<dbReference type="PANTHER" id="PTHR43464">
    <property type="entry name" value="METHYLTRANSFERASE"/>
    <property type="match status" value="1"/>
</dbReference>
<dbReference type="PANTHER" id="PTHR43464:SF19">
    <property type="entry name" value="UBIQUINONE BIOSYNTHESIS O-METHYLTRANSFERASE, MITOCHONDRIAL"/>
    <property type="match status" value="1"/>
</dbReference>
<dbReference type="RefSeq" id="WP_117349357.1">
    <property type="nucleotide sequence ID" value="NZ_CP031742.1"/>
</dbReference>
<evidence type="ECO:0000256" key="1">
    <source>
        <dbReference type="ARBA" id="ARBA00022603"/>
    </source>
</evidence>
<dbReference type="EMBL" id="CP031742">
    <property type="protein sequence ID" value="AXQ55403.1"/>
    <property type="molecule type" value="Genomic_DNA"/>
</dbReference>
<keyword evidence="2 5" id="KW-0808">Transferase</keyword>
<dbReference type="Gene3D" id="3.40.50.150">
    <property type="entry name" value="Vaccinia Virus protein VP39"/>
    <property type="match status" value="1"/>
</dbReference>
<dbReference type="Pfam" id="PF13649">
    <property type="entry name" value="Methyltransf_25"/>
    <property type="match status" value="1"/>
</dbReference>
<dbReference type="SUPFAM" id="SSF53335">
    <property type="entry name" value="S-adenosyl-L-methionine-dependent methyltransferases"/>
    <property type="match status" value="1"/>
</dbReference>
<evidence type="ECO:0000256" key="3">
    <source>
        <dbReference type="ARBA" id="ARBA00022691"/>
    </source>
</evidence>
<dbReference type="GO" id="GO:0032259">
    <property type="term" value="P:methylation"/>
    <property type="evidence" value="ECO:0007669"/>
    <property type="project" value="UniProtKB-KW"/>
</dbReference>
<dbReference type="GeneID" id="300115080"/>
<reference evidence="5 6" key="1">
    <citation type="submission" date="2018-08" db="EMBL/GenBank/DDBJ databases">
        <authorList>
            <person name="Ferrada E.E."/>
            <person name="Latorre B.A."/>
        </authorList>
    </citation>
    <scope>NUCLEOTIDE SEQUENCE [LARGE SCALE GENOMIC DNA]</scope>
    <source>
        <strain evidence="5 6">VK-A60T</strain>
    </source>
</reference>